<evidence type="ECO:0000256" key="4">
    <source>
        <dbReference type="ARBA" id="ARBA00022842"/>
    </source>
</evidence>
<dbReference type="PANTHER" id="PTHR42904">
    <property type="entry name" value="NUDIX HYDROLASE, NUDC SUBFAMILY"/>
    <property type="match status" value="1"/>
</dbReference>
<dbReference type="eggNOG" id="COG1051">
    <property type="taxonomic scope" value="Bacteria"/>
</dbReference>
<dbReference type="SUPFAM" id="SSF55811">
    <property type="entry name" value="Nudix"/>
    <property type="match status" value="1"/>
</dbReference>
<dbReference type="Gene3D" id="3.90.79.10">
    <property type="entry name" value="Nucleoside Triphosphate Pyrophosphohydrolase"/>
    <property type="match status" value="1"/>
</dbReference>
<comment type="cofactor">
    <cofactor evidence="1">
        <name>Mg(2+)</name>
        <dbReference type="ChEBI" id="CHEBI:18420"/>
    </cofactor>
</comment>
<evidence type="ECO:0000259" key="5">
    <source>
        <dbReference type="PROSITE" id="PS51462"/>
    </source>
</evidence>
<dbReference type="GO" id="GO:0035529">
    <property type="term" value="F:NADH pyrophosphatase activity"/>
    <property type="evidence" value="ECO:0007669"/>
    <property type="project" value="TreeGrafter"/>
</dbReference>
<comment type="caution">
    <text evidence="6">The sequence shown here is derived from an EMBL/GenBank/DDBJ whole genome shotgun (WGS) entry which is preliminary data.</text>
</comment>
<dbReference type="Pfam" id="PF00293">
    <property type="entry name" value="NUDIX"/>
    <property type="match status" value="1"/>
</dbReference>
<dbReference type="AlphaFoldDB" id="A0A095SV87"/>
<dbReference type="CDD" id="cd04681">
    <property type="entry name" value="NUDIX_Hydrolase"/>
    <property type="match status" value="1"/>
</dbReference>
<keyword evidence="4" id="KW-0460">Magnesium</keyword>
<evidence type="ECO:0000256" key="2">
    <source>
        <dbReference type="ARBA" id="ARBA00022723"/>
    </source>
</evidence>
<dbReference type="GO" id="GO:0005829">
    <property type="term" value="C:cytosol"/>
    <property type="evidence" value="ECO:0007669"/>
    <property type="project" value="TreeGrafter"/>
</dbReference>
<sequence length="175" mass="20095">MESDNTSFFKFCPNCSSQNVSYVNNFKLHCYDCDFVLYHNIAAAVAVIFTFEDKILFTVRNVDPDKGKLDLPGGFIDPNETAEEATCREIKEELGLAILADNLKYITTAPNNYLYKNVPYRTMDIFYECNLEEDAISVNAKDEIEELVWIKRSEIDLDKIGFVSIRKVIGDKYLK</sequence>
<dbReference type="PRINTS" id="PR00502">
    <property type="entry name" value="NUDIXFAMILY"/>
</dbReference>
<dbReference type="EMBL" id="JRHH01000003">
    <property type="protein sequence ID" value="KGD68294.1"/>
    <property type="molecule type" value="Genomic_DNA"/>
</dbReference>
<proteinExistence type="predicted"/>
<dbReference type="GO" id="GO:0046872">
    <property type="term" value="F:metal ion binding"/>
    <property type="evidence" value="ECO:0007669"/>
    <property type="project" value="UniProtKB-KW"/>
</dbReference>
<dbReference type="InterPro" id="IPR015797">
    <property type="entry name" value="NUDIX_hydrolase-like_dom_sf"/>
</dbReference>
<protein>
    <submittedName>
        <fullName evidence="6">NUDIX hydrolase</fullName>
    </submittedName>
</protein>
<feature type="domain" description="Nudix hydrolase" evidence="5">
    <location>
        <begin position="39"/>
        <end position="175"/>
    </location>
</feature>
<organism evidence="6 7">
    <name type="scientific">Flavobacterium aquatile LMG 4008 = ATCC 11947</name>
    <dbReference type="NCBI Taxonomy" id="1453498"/>
    <lineage>
        <taxon>Bacteria</taxon>
        <taxon>Pseudomonadati</taxon>
        <taxon>Bacteroidota</taxon>
        <taxon>Flavobacteriia</taxon>
        <taxon>Flavobacteriales</taxon>
        <taxon>Flavobacteriaceae</taxon>
        <taxon>Flavobacterium</taxon>
    </lineage>
</organism>
<keyword evidence="7" id="KW-1185">Reference proteome</keyword>
<dbReference type="PROSITE" id="PS51462">
    <property type="entry name" value="NUDIX"/>
    <property type="match status" value="1"/>
</dbReference>
<dbReference type="GO" id="GO:0019677">
    <property type="term" value="P:NAD+ catabolic process"/>
    <property type="evidence" value="ECO:0007669"/>
    <property type="project" value="TreeGrafter"/>
</dbReference>
<dbReference type="Proteomes" id="UP000029554">
    <property type="component" value="Unassembled WGS sequence"/>
</dbReference>
<evidence type="ECO:0000256" key="1">
    <source>
        <dbReference type="ARBA" id="ARBA00001946"/>
    </source>
</evidence>
<name>A0A095SV87_9FLAO</name>
<dbReference type="PANTHER" id="PTHR42904:SF12">
    <property type="entry name" value="ADP-RIBOSE PYROPHOSPHATASE-RELATED"/>
    <property type="match status" value="1"/>
</dbReference>
<evidence type="ECO:0000313" key="6">
    <source>
        <dbReference type="EMBL" id="KGD68294.1"/>
    </source>
</evidence>
<keyword evidence="2" id="KW-0479">Metal-binding</keyword>
<keyword evidence="3 6" id="KW-0378">Hydrolase</keyword>
<reference evidence="6 7" key="1">
    <citation type="submission" date="2014-09" db="EMBL/GenBank/DDBJ databases">
        <title>Whole Genome Shotgun of Flavobacterium aquatile LMG 4008.</title>
        <authorList>
            <person name="Gale A.N."/>
            <person name="Pipes S.E."/>
            <person name="Newman J.D."/>
        </authorList>
    </citation>
    <scope>NUCLEOTIDE SEQUENCE [LARGE SCALE GENOMIC DNA]</scope>
    <source>
        <strain evidence="6 7">LMG 4008</strain>
    </source>
</reference>
<dbReference type="InterPro" id="IPR050241">
    <property type="entry name" value="NAD-cap_RNA_hydrolase_NudC"/>
</dbReference>
<gene>
    <name evidence="6" type="ORF">LG45_08385</name>
</gene>
<accession>A0A095SV87</accession>
<evidence type="ECO:0000256" key="3">
    <source>
        <dbReference type="ARBA" id="ARBA00022801"/>
    </source>
</evidence>
<dbReference type="RefSeq" id="WP_035126003.1">
    <property type="nucleotide sequence ID" value="NZ_JRHH01000003.1"/>
</dbReference>
<dbReference type="STRING" id="1453498.LG45_08385"/>
<dbReference type="GO" id="GO:0006742">
    <property type="term" value="P:NADP+ catabolic process"/>
    <property type="evidence" value="ECO:0007669"/>
    <property type="project" value="TreeGrafter"/>
</dbReference>
<evidence type="ECO:0000313" key="7">
    <source>
        <dbReference type="Proteomes" id="UP000029554"/>
    </source>
</evidence>
<dbReference type="OrthoDB" id="9786141at2"/>
<dbReference type="InterPro" id="IPR020476">
    <property type="entry name" value="Nudix_hydrolase"/>
</dbReference>
<dbReference type="InterPro" id="IPR000086">
    <property type="entry name" value="NUDIX_hydrolase_dom"/>
</dbReference>